<accession>A0AA39K1M5</accession>
<protein>
    <submittedName>
        <fullName evidence="1">Uncharacterized protein</fullName>
    </submittedName>
</protein>
<proteinExistence type="predicted"/>
<comment type="caution">
    <text evidence="1">The sequence shown here is derived from an EMBL/GenBank/DDBJ whole genome shotgun (WGS) entry which is preliminary data.</text>
</comment>
<name>A0AA39K1M5_ARMTA</name>
<keyword evidence="2" id="KW-1185">Reference proteome</keyword>
<organism evidence="1 2">
    <name type="scientific">Armillaria tabescens</name>
    <name type="common">Ringless honey mushroom</name>
    <name type="synonym">Agaricus tabescens</name>
    <dbReference type="NCBI Taxonomy" id="1929756"/>
    <lineage>
        <taxon>Eukaryota</taxon>
        <taxon>Fungi</taxon>
        <taxon>Dikarya</taxon>
        <taxon>Basidiomycota</taxon>
        <taxon>Agaricomycotina</taxon>
        <taxon>Agaricomycetes</taxon>
        <taxon>Agaricomycetidae</taxon>
        <taxon>Agaricales</taxon>
        <taxon>Marasmiineae</taxon>
        <taxon>Physalacriaceae</taxon>
        <taxon>Desarmillaria</taxon>
    </lineage>
</organism>
<evidence type="ECO:0000313" key="2">
    <source>
        <dbReference type="Proteomes" id="UP001175211"/>
    </source>
</evidence>
<reference evidence="1" key="1">
    <citation type="submission" date="2023-06" db="EMBL/GenBank/DDBJ databases">
        <authorList>
            <consortium name="Lawrence Berkeley National Laboratory"/>
            <person name="Ahrendt S."/>
            <person name="Sahu N."/>
            <person name="Indic B."/>
            <person name="Wong-Bajracharya J."/>
            <person name="Merenyi Z."/>
            <person name="Ke H.-M."/>
            <person name="Monk M."/>
            <person name="Kocsube S."/>
            <person name="Drula E."/>
            <person name="Lipzen A."/>
            <person name="Balint B."/>
            <person name="Henrissat B."/>
            <person name="Andreopoulos B."/>
            <person name="Martin F.M."/>
            <person name="Harder C.B."/>
            <person name="Rigling D."/>
            <person name="Ford K.L."/>
            <person name="Foster G.D."/>
            <person name="Pangilinan J."/>
            <person name="Papanicolaou A."/>
            <person name="Barry K."/>
            <person name="LaButti K."/>
            <person name="Viragh M."/>
            <person name="Koriabine M."/>
            <person name="Yan M."/>
            <person name="Riley R."/>
            <person name="Champramary S."/>
            <person name="Plett K.L."/>
            <person name="Tsai I.J."/>
            <person name="Slot J."/>
            <person name="Sipos G."/>
            <person name="Plett J."/>
            <person name="Nagy L.G."/>
            <person name="Grigoriev I.V."/>
        </authorList>
    </citation>
    <scope>NUCLEOTIDE SEQUENCE</scope>
    <source>
        <strain evidence="1">CCBAS 213</strain>
    </source>
</reference>
<dbReference type="EMBL" id="JAUEPS010000029">
    <property type="protein sequence ID" value="KAK0452860.1"/>
    <property type="molecule type" value="Genomic_DNA"/>
</dbReference>
<dbReference type="RefSeq" id="XP_060328196.1">
    <property type="nucleotide sequence ID" value="XM_060467771.1"/>
</dbReference>
<dbReference type="Proteomes" id="UP001175211">
    <property type="component" value="Unassembled WGS sequence"/>
</dbReference>
<dbReference type="AlphaFoldDB" id="A0AA39K1M5"/>
<evidence type="ECO:0000313" key="1">
    <source>
        <dbReference type="EMBL" id="KAK0452860.1"/>
    </source>
</evidence>
<gene>
    <name evidence="1" type="ORF">EV420DRAFT_1273558</name>
</gene>
<sequence>MLGSVLSPETEDLPIRLIHKSLDDFLQDRSRCGDEWFVDVSLHRKAIAEQCRVASKSFLKTWSPKSDVAIGDVPAYISKYALFGVFWYSAFDQSDVELFTSFFCPYFLPWLDIIVTDGGVLHFEIMDTFCRQHGLTRMPIEVDIRDSDTIHRVLQSSTEFYCHLHHSSEESPLTGKVTLECMKLRNGPLEPTGDNLNIEGVILVDADTQTDYGFKIANTTSVPLYVSMFLFDVSDLCIQANYQPESAEGVDTPLPPGESLTFGYGTKDRDRPWSFGVTEGQDVDVGFLKLFFSTEYLDWSAIVQESPFEGHRQSVAPSVRKIPSLCHTMCVPVVQKWVVGAPRGSRRRFQ</sequence>
<dbReference type="GeneID" id="85351319"/>